<dbReference type="Proteomes" id="UP000192796">
    <property type="component" value="Unassembled WGS sequence"/>
</dbReference>
<dbReference type="InterPro" id="IPR039426">
    <property type="entry name" value="TonB-dep_rcpt-like"/>
</dbReference>
<proteinExistence type="inferred from homology"/>
<dbReference type="Gene3D" id="2.170.130.10">
    <property type="entry name" value="TonB-dependent receptor, plug domain"/>
    <property type="match status" value="1"/>
</dbReference>
<keyword evidence="3 7" id="KW-1134">Transmembrane beta strand</keyword>
<sequence>MVAKPGHHYLPFVLKDVLIMKLITAFLIIACMLSGASALAQRVTFSKKNATISDIRKVLEKQAGYTIFNSNSISAQLKPVTIHVTDVTIEQLLDEYFKYQTCTYTIIDKTITVIPKGRQTATAVKLANIKGRIVNEQGEPILGATVTVKGSNQQTSTNENGEFRLNAVDEIDLSIVVTNVNYDPEEVSWQGEPLQIKLKQHISELSKVQVVSTGYQKTTKDKSPGSFVKIDNELLNRRVSTSIIDRLEGITSGLVFNKNINPNANQSTISIRGRATIYANPNPLIVVDNFPYTGDINNINPNDVESITVLKDADAASIWGAYSGNGVVVITTKKGKYNQPLKLSVNSNVTVGQKPDLYYTPVLSSSDYIDVEQHLDSNGFYNNAINNASHPVLSPVVEILIKQKDHTITDAEANAQLDQLRTQDKRTDLKKYFYRPSVNQQYALSASGGSNNNNYYFSVGYDKNLDNLVRNQYDRITLTANNSFSWLQKKLELNTGIIYTESKAQYNNRELANLNYPYLDLVDDNGNALTVPIDLRQSYKDTAGGRDKANGINGILQDWDYKPYNELKYSDNATKTTDYRLNADIKYSILKGLEFTALYQYNKGFIEGEDYKSLQTYYTRNYINQFTEDSAGNVTRPVPLGGIMDKVTQRYEAHNVRAQLNYNQGWYNRNRSKYHQVITLAGAEVRGLKTLYETLRFYGYNKDQPYNNTVDYGNTFPLFNAPFIYKSIEYKDHNRNTADRYISYYLNAKYIFQRRYILSASVRKDESNLFGVSTNQKGVPLWSAGVSWEMNQENFYHVGWLPFLKLRLTNGYKGNVDKSVSAYTTAQNDGLNIWRTLSASIVNPPNPSLRWEKNHMINFGVDFALRNNMIEGSLEYYTRKGIDLIGSSPLDPTSGVSIFRGNTADMKGKGVDIMLRSKNINKRFKWFSTLLFSYAADKVTTYKVQQSLAWYYCDPGYISPIAGKPLYSVFSFKWMGLVDSTGDPLGYFNKQASTKYSDIINSTDLSDLVYSGPAYPVYFGSLRNNFSYKKLELSFNITWKMGYYFRRSSINYYSLLYESSPGHPDYEKRWQKQGDEQYTSVPSISLDPGSNTRSLFYKYSDILVEKGDHIRLQDIQVSYQLNKNEIRWLPMNQLRIYVYANNLGIIWKANHAGIDPDYISSTPNPKTIAAGLKIDF</sequence>
<dbReference type="STRING" id="1703345.A3860_24655"/>
<dbReference type="PROSITE" id="PS52016">
    <property type="entry name" value="TONB_DEPENDENT_REC_3"/>
    <property type="match status" value="1"/>
</dbReference>
<dbReference type="SUPFAM" id="SSF49464">
    <property type="entry name" value="Carboxypeptidase regulatory domain-like"/>
    <property type="match status" value="1"/>
</dbReference>
<dbReference type="Pfam" id="PF07715">
    <property type="entry name" value="Plug"/>
    <property type="match status" value="1"/>
</dbReference>
<dbReference type="InterPro" id="IPR008969">
    <property type="entry name" value="CarboxyPept-like_regulatory"/>
</dbReference>
<protein>
    <recommendedName>
        <fullName evidence="8">TonB-dependent receptor plug domain-containing protein</fullName>
    </recommendedName>
</protein>
<dbReference type="GO" id="GO:0009279">
    <property type="term" value="C:cell outer membrane"/>
    <property type="evidence" value="ECO:0007669"/>
    <property type="project" value="UniProtKB-SubCell"/>
</dbReference>
<keyword evidence="2 7" id="KW-0813">Transport</keyword>
<evidence type="ECO:0000256" key="5">
    <source>
        <dbReference type="ARBA" id="ARBA00023136"/>
    </source>
</evidence>
<dbReference type="InterPro" id="IPR023996">
    <property type="entry name" value="TonB-dep_OMP_SusC/RagA"/>
</dbReference>
<dbReference type="Gene3D" id="2.60.40.1120">
    <property type="entry name" value="Carboxypeptidase-like, regulatory domain"/>
    <property type="match status" value="1"/>
</dbReference>
<keyword evidence="4 7" id="KW-0812">Transmembrane</keyword>
<evidence type="ECO:0000256" key="2">
    <source>
        <dbReference type="ARBA" id="ARBA00022448"/>
    </source>
</evidence>
<evidence type="ECO:0000256" key="7">
    <source>
        <dbReference type="PROSITE-ProRule" id="PRU01360"/>
    </source>
</evidence>
<name>A0A1V9FYY7_9BACT</name>
<organism evidence="9 10">
    <name type="scientific">Niastella vici</name>
    <dbReference type="NCBI Taxonomy" id="1703345"/>
    <lineage>
        <taxon>Bacteria</taxon>
        <taxon>Pseudomonadati</taxon>
        <taxon>Bacteroidota</taxon>
        <taxon>Chitinophagia</taxon>
        <taxon>Chitinophagales</taxon>
        <taxon>Chitinophagaceae</taxon>
        <taxon>Niastella</taxon>
    </lineage>
</organism>
<feature type="domain" description="TonB-dependent receptor plug" evidence="8">
    <location>
        <begin position="220"/>
        <end position="327"/>
    </location>
</feature>
<dbReference type="SUPFAM" id="SSF56935">
    <property type="entry name" value="Porins"/>
    <property type="match status" value="1"/>
</dbReference>
<comment type="similarity">
    <text evidence="7">Belongs to the TonB-dependent receptor family.</text>
</comment>
<dbReference type="Pfam" id="PF13715">
    <property type="entry name" value="CarbopepD_reg_2"/>
    <property type="match status" value="1"/>
</dbReference>
<evidence type="ECO:0000256" key="1">
    <source>
        <dbReference type="ARBA" id="ARBA00004571"/>
    </source>
</evidence>
<comment type="caution">
    <text evidence="9">The sequence shown here is derived from an EMBL/GenBank/DDBJ whole genome shotgun (WGS) entry which is preliminary data.</text>
</comment>
<dbReference type="NCBIfam" id="TIGR04056">
    <property type="entry name" value="OMP_RagA_SusC"/>
    <property type="match status" value="1"/>
</dbReference>
<dbReference type="InterPro" id="IPR036942">
    <property type="entry name" value="Beta-barrel_TonB_sf"/>
</dbReference>
<keyword evidence="10" id="KW-1185">Reference proteome</keyword>
<keyword evidence="5 7" id="KW-0472">Membrane</keyword>
<reference evidence="9 10" key="1">
    <citation type="submission" date="2016-03" db="EMBL/GenBank/DDBJ databases">
        <title>Niastella vici sp. nov., isolated from farmland soil.</title>
        <authorList>
            <person name="Chen L."/>
            <person name="Wang D."/>
            <person name="Yang S."/>
            <person name="Wang G."/>
        </authorList>
    </citation>
    <scope>NUCLEOTIDE SEQUENCE [LARGE SCALE GENOMIC DNA]</scope>
    <source>
        <strain evidence="9 10">DJ57</strain>
    </source>
</reference>
<dbReference type="EMBL" id="LVYD01000045">
    <property type="protein sequence ID" value="OQP63534.1"/>
    <property type="molecule type" value="Genomic_DNA"/>
</dbReference>
<dbReference type="AlphaFoldDB" id="A0A1V9FYY7"/>
<evidence type="ECO:0000259" key="8">
    <source>
        <dbReference type="Pfam" id="PF07715"/>
    </source>
</evidence>
<evidence type="ECO:0000313" key="10">
    <source>
        <dbReference type="Proteomes" id="UP000192796"/>
    </source>
</evidence>
<keyword evidence="6 7" id="KW-0998">Cell outer membrane</keyword>
<dbReference type="InterPro" id="IPR037066">
    <property type="entry name" value="Plug_dom_sf"/>
</dbReference>
<dbReference type="InterPro" id="IPR012910">
    <property type="entry name" value="Plug_dom"/>
</dbReference>
<evidence type="ECO:0000256" key="4">
    <source>
        <dbReference type="ARBA" id="ARBA00022692"/>
    </source>
</evidence>
<gene>
    <name evidence="9" type="ORF">A3860_24655</name>
</gene>
<evidence type="ECO:0000313" key="9">
    <source>
        <dbReference type="EMBL" id="OQP63534.1"/>
    </source>
</evidence>
<accession>A0A1V9FYY7</accession>
<evidence type="ECO:0000256" key="3">
    <source>
        <dbReference type="ARBA" id="ARBA00022452"/>
    </source>
</evidence>
<comment type="subcellular location">
    <subcellularLocation>
        <location evidence="1 7">Cell outer membrane</location>
        <topology evidence="1 7">Multi-pass membrane protein</topology>
    </subcellularLocation>
</comment>
<evidence type="ECO:0000256" key="6">
    <source>
        <dbReference type="ARBA" id="ARBA00023237"/>
    </source>
</evidence>
<dbReference type="Gene3D" id="2.40.170.20">
    <property type="entry name" value="TonB-dependent receptor, beta-barrel domain"/>
    <property type="match status" value="1"/>
</dbReference>